<evidence type="ECO:0000256" key="3">
    <source>
        <dbReference type="ARBA" id="ARBA00022598"/>
    </source>
</evidence>
<dbReference type="GO" id="GO:0005737">
    <property type="term" value="C:cytoplasm"/>
    <property type="evidence" value="ECO:0007669"/>
    <property type="project" value="UniProtKB-SubCell"/>
</dbReference>
<dbReference type="SUPFAM" id="SSF56037">
    <property type="entry name" value="PheT/TilS domain"/>
    <property type="match status" value="1"/>
</dbReference>
<dbReference type="NCBIfam" id="TIGR02433">
    <property type="entry name" value="lysidine_TilS_C"/>
    <property type="match status" value="1"/>
</dbReference>
<dbReference type="GO" id="GO:0005524">
    <property type="term" value="F:ATP binding"/>
    <property type="evidence" value="ECO:0007669"/>
    <property type="project" value="UniProtKB-UniRule"/>
</dbReference>
<evidence type="ECO:0000313" key="10">
    <source>
        <dbReference type="EMBL" id="QHI72783.1"/>
    </source>
</evidence>
<dbReference type="InterPro" id="IPR014729">
    <property type="entry name" value="Rossmann-like_a/b/a_fold"/>
</dbReference>
<protein>
    <recommendedName>
        <fullName evidence="8">tRNA(Ile)-lysidine synthase</fullName>
        <ecNumber evidence="8">6.3.4.19</ecNumber>
    </recommendedName>
    <alternativeName>
        <fullName evidence="8">tRNA(Ile)-2-lysyl-cytidine synthase</fullName>
    </alternativeName>
    <alternativeName>
        <fullName evidence="8">tRNA(Ile)-lysidine synthetase</fullName>
    </alternativeName>
</protein>
<dbReference type="InterPro" id="IPR012094">
    <property type="entry name" value="tRNA_Ile_lys_synt"/>
</dbReference>
<dbReference type="EMBL" id="CP047591">
    <property type="protein sequence ID" value="QHI72783.1"/>
    <property type="molecule type" value="Genomic_DNA"/>
</dbReference>
<dbReference type="InterPro" id="IPR012796">
    <property type="entry name" value="Lysidine-tRNA-synth_C"/>
</dbReference>
<proteinExistence type="inferred from homology"/>
<dbReference type="InterPro" id="IPR012795">
    <property type="entry name" value="tRNA_Ile_lys_synt_N"/>
</dbReference>
<evidence type="ECO:0000313" key="11">
    <source>
        <dbReference type="Proteomes" id="UP000463883"/>
    </source>
</evidence>
<reference evidence="10 11" key="1">
    <citation type="submission" date="2020-01" db="EMBL/GenBank/DDBJ databases">
        <title>Genomic analysis of Aminipila sp. CBA3637.</title>
        <authorList>
            <person name="Kim Y.B."/>
            <person name="Roh S.W."/>
        </authorList>
    </citation>
    <scope>NUCLEOTIDE SEQUENCE [LARGE SCALE GENOMIC DNA]</scope>
    <source>
        <strain evidence="10 11">CBA3637</strain>
    </source>
</reference>
<dbReference type="Gene3D" id="3.40.50.620">
    <property type="entry name" value="HUPs"/>
    <property type="match status" value="1"/>
</dbReference>
<organism evidence="10 11">
    <name type="scientific">Aminipila terrae</name>
    <dbReference type="NCBI Taxonomy" id="2697030"/>
    <lineage>
        <taxon>Bacteria</taxon>
        <taxon>Bacillati</taxon>
        <taxon>Bacillota</taxon>
        <taxon>Clostridia</taxon>
        <taxon>Peptostreptococcales</taxon>
        <taxon>Anaerovoracaceae</taxon>
        <taxon>Aminipila</taxon>
    </lineage>
</organism>
<evidence type="ECO:0000256" key="6">
    <source>
        <dbReference type="ARBA" id="ARBA00022840"/>
    </source>
</evidence>
<dbReference type="SUPFAM" id="SSF82829">
    <property type="entry name" value="MesJ substrate recognition domain-like"/>
    <property type="match status" value="1"/>
</dbReference>
<sequence>MIEKNEHIIIGLSGGPDSVCLFNALMNLSDELQFTLSAVHVNHKFRPGAAEEDQAYVEELCRQRGIACQSFIYDCNAIAEEKGISSEEAGRFVRYKAFYDTAKQLIDDKRYKPSQIKVAVAHNLNDQAETLLMRVIRGTGTDGLAGIEYSRAGEYGTTIIRPLLDVARKDIEDYCRENNLNPRIDHTNSEPIYTRNKIRLNLIPQLEKDFNINVVESLNRLSRIAKDDKDYFDMQVEEAMEQGAVVVNDKVGGPQEEIQGISFSLTQLKEMHPAIRHRVVKKAFETIGLDQGITSAHLESADKIIDGDNDSASADFPKGYGVAVSYGEVRFFKNDPVTLGYVSNTELKSRLMIRIVKNEGNLKDISKNGTRRFAALDLSKLLEKIWNRNTPYFDDIEDQDEKNKDFDQQLTDEIQVMLQIRTRRQGDWMIPLGMNGRKKLQDMFVDEKVYKECRDQVPMVCIGDEVIWIIGDDVSGFKTGMKRGRISENYKLDNDTKDIVLLEYLEKL</sequence>
<keyword evidence="5 8" id="KW-0547">Nucleotide-binding</keyword>
<feature type="binding site" evidence="8">
    <location>
        <begin position="13"/>
        <end position="18"/>
    </location>
    <ligand>
        <name>ATP</name>
        <dbReference type="ChEBI" id="CHEBI:30616"/>
    </ligand>
</feature>
<keyword evidence="2 8" id="KW-0963">Cytoplasm</keyword>
<name>A0A6P1MHX8_9FIRM</name>
<dbReference type="HAMAP" id="MF_01161">
    <property type="entry name" value="tRNA_Ile_lys_synt"/>
    <property type="match status" value="1"/>
</dbReference>
<dbReference type="CDD" id="cd01992">
    <property type="entry name" value="TilS_N"/>
    <property type="match status" value="1"/>
</dbReference>
<dbReference type="AlphaFoldDB" id="A0A6P1MHX8"/>
<evidence type="ECO:0000256" key="8">
    <source>
        <dbReference type="HAMAP-Rule" id="MF_01161"/>
    </source>
</evidence>
<comment type="subcellular location">
    <subcellularLocation>
        <location evidence="1 8">Cytoplasm</location>
    </subcellularLocation>
</comment>
<accession>A0A6P1MHX8</accession>
<feature type="domain" description="Lysidine-tRNA(Ile) synthetase C-terminal" evidence="9">
    <location>
        <begin position="418"/>
        <end position="488"/>
    </location>
</feature>
<evidence type="ECO:0000256" key="7">
    <source>
        <dbReference type="ARBA" id="ARBA00048539"/>
    </source>
</evidence>
<evidence type="ECO:0000256" key="5">
    <source>
        <dbReference type="ARBA" id="ARBA00022741"/>
    </source>
</evidence>
<gene>
    <name evidence="8 10" type="primary">tilS</name>
    <name evidence="10" type="ORF">Ami3637_10520</name>
</gene>
<dbReference type="PANTHER" id="PTHR43033:SF1">
    <property type="entry name" value="TRNA(ILE)-LYSIDINE SYNTHASE-RELATED"/>
    <property type="match status" value="1"/>
</dbReference>
<dbReference type="KEGG" id="amic:Ami3637_10520"/>
<comment type="catalytic activity">
    <reaction evidence="7 8">
        <text>cytidine(34) in tRNA(Ile2) + L-lysine + ATP = lysidine(34) in tRNA(Ile2) + AMP + diphosphate + H(+)</text>
        <dbReference type="Rhea" id="RHEA:43744"/>
        <dbReference type="Rhea" id="RHEA-COMP:10625"/>
        <dbReference type="Rhea" id="RHEA-COMP:10670"/>
        <dbReference type="ChEBI" id="CHEBI:15378"/>
        <dbReference type="ChEBI" id="CHEBI:30616"/>
        <dbReference type="ChEBI" id="CHEBI:32551"/>
        <dbReference type="ChEBI" id="CHEBI:33019"/>
        <dbReference type="ChEBI" id="CHEBI:82748"/>
        <dbReference type="ChEBI" id="CHEBI:83665"/>
        <dbReference type="ChEBI" id="CHEBI:456215"/>
        <dbReference type="EC" id="6.3.4.19"/>
    </reaction>
</comment>
<evidence type="ECO:0000256" key="1">
    <source>
        <dbReference type="ARBA" id="ARBA00004496"/>
    </source>
</evidence>
<keyword evidence="4 8" id="KW-0819">tRNA processing</keyword>
<dbReference type="Pfam" id="PF01171">
    <property type="entry name" value="ATP_bind_3"/>
    <property type="match status" value="1"/>
</dbReference>
<dbReference type="EC" id="6.3.4.19" evidence="8"/>
<dbReference type="GO" id="GO:0032267">
    <property type="term" value="F:tRNA(Ile)-lysidine synthase activity"/>
    <property type="evidence" value="ECO:0007669"/>
    <property type="project" value="UniProtKB-EC"/>
</dbReference>
<comment type="function">
    <text evidence="8">Ligates lysine onto the cytidine present at position 34 of the AUA codon-specific tRNA(Ile) that contains the anticodon CAU, in an ATP-dependent manner. Cytidine is converted to lysidine, thus changing the amino acid specificity of the tRNA from methionine to isoleucine.</text>
</comment>
<evidence type="ECO:0000256" key="2">
    <source>
        <dbReference type="ARBA" id="ARBA00022490"/>
    </source>
</evidence>
<dbReference type="NCBIfam" id="TIGR02432">
    <property type="entry name" value="lysidine_TilS_N"/>
    <property type="match status" value="1"/>
</dbReference>
<keyword evidence="11" id="KW-1185">Reference proteome</keyword>
<dbReference type="Pfam" id="PF11734">
    <property type="entry name" value="TilS_C"/>
    <property type="match status" value="1"/>
</dbReference>
<dbReference type="RefSeq" id="WP_162362550.1">
    <property type="nucleotide sequence ID" value="NZ_CP047591.1"/>
</dbReference>
<evidence type="ECO:0000259" key="9">
    <source>
        <dbReference type="SMART" id="SM00977"/>
    </source>
</evidence>
<dbReference type="Gene3D" id="1.20.59.20">
    <property type="match status" value="1"/>
</dbReference>
<dbReference type="SMART" id="SM00977">
    <property type="entry name" value="TilS_C"/>
    <property type="match status" value="1"/>
</dbReference>
<comment type="domain">
    <text evidence="8">The N-terminal region contains the highly conserved SGGXDS motif, predicted to be a P-loop motif involved in ATP binding.</text>
</comment>
<dbReference type="InterPro" id="IPR011063">
    <property type="entry name" value="TilS/TtcA_N"/>
</dbReference>
<keyword evidence="3 8" id="KW-0436">Ligase</keyword>
<dbReference type="Proteomes" id="UP000463883">
    <property type="component" value="Chromosome"/>
</dbReference>
<dbReference type="PANTHER" id="PTHR43033">
    <property type="entry name" value="TRNA(ILE)-LYSIDINE SYNTHASE-RELATED"/>
    <property type="match status" value="1"/>
</dbReference>
<dbReference type="GO" id="GO:0006400">
    <property type="term" value="P:tRNA modification"/>
    <property type="evidence" value="ECO:0007669"/>
    <property type="project" value="UniProtKB-UniRule"/>
</dbReference>
<comment type="similarity">
    <text evidence="8">Belongs to the tRNA(Ile)-lysidine synthase family.</text>
</comment>
<keyword evidence="6 8" id="KW-0067">ATP-binding</keyword>
<dbReference type="SUPFAM" id="SSF52402">
    <property type="entry name" value="Adenine nucleotide alpha hydrolases-like"/>
    <property type="match status" value="1"/>
</dbReference>
<evidence type="ECO:0000256" key="4">
    <source>
        <dbReference type="ARBA" id="ARBA00022694"/>
    </source>
</evidence>